<dbReference type="GO" id="GO:0003682">
    <property type="term" value="F:chromatin binding"/>
    <property type="evidence" value="ECO:0007669"/>
    <property type="project" value="EnsemblFungi"/>
</dbReference>
<dbReference type="GO" id="GO:0005524">
    <property type="term" value="F:ATP binding"/>
    <property type="evidence" value="ECO:0007669"/>
    <property type="project" value="UniProtKB-KW"/>
</dbReference>
<gene>
    <name evidence="4" type="ORF">CANCADRAFT_1324</name>
</gene>
<evidence type="ECO:0000313" key="4">
    <source>
        <dbReference type="EMBL" id="ODV92728.1"/>
    </source>
</evidence>
<dbReference type="EMBL" id="KV453841">
    <property type="protein sequence ID" value="ODV92728.1"/>
    <property type="molecule type" value="Genomic_DNA"/>
</dbReference>
<evidence type="ECO:0000256" key="3">
    <source>
        <dbReference type="ARBA" id="ARBA00025768"/>
    </source>
</evidence>
<dbReference type="GO" id="GO:0005634">
    <property type="term" value="C:nucleus"/>
    <property type="evidence" value="ECO:0007669"/>
    <property type="project" value="EnsemblFungi"/>
</dbReference>
<keyword evidence="5" id="KW-1185">Reference proteome</keyword>
<dbReference type="AlphaFoldDB" id="A0A1E4TM51"/>
<name>A0A1E4TM51_9ASCO</name>
<dbReference type="Pfam" id="PF08433">
    <property type="entry name" value="KTI12"/>
    <property type="match status" value="1"/>
</dbReference>
<keyword evidence="1" id="KW-0547">Nucleotide-binding</keyword>
<evidence type="ECO:0000256" key="2">
    <source>
        <dbReference type="ARBA" id="ARBA00022840"/>
    </source>
</evidence>
<comment type="similarity">
    <text evidence="3">Belongs to the KTI12 family.</text>
</comment>
<dbReference type="GO" id="GO:0006357">
    <property type="term" value="P:regulation of transcription by RNA polymerase II"/>
    <property type="evidence" value="ECO:0007669"/>
    <property type="project" value="EnsemblFungi"/>
</dbReference>
<evidence type="ECO:0008006" key="6">
    <source>
        <dbReference type="Google" id="ProtNLM"/>
    </source>
</evidence>
<evidence type="ECO:0000256" key="1">
    <source>
        <dbReference type="ARBA" id="ARBA00022741"/>
    </source>
</evidence>
<evidence type="ECO:0000313" key="5">
    <source>
        <dbReference type="Proteomes" id="UP000095023"/>
    </source>
</evidence>
<dbReference type="SUPFAM" id="SSF52540">
    <property type="entry name" value="P-loop containing nucleoside triphosphate hydrolases"/>
    <property type="match status" value="1"/>
</dbReference>
<proteinExistence type="inferred from homology"/>
<protein>
    <recommendedName>
        <fullName evidence="6">Chromatin associated protein KTI12</fullName>
    </recommendedName>
</protein>
<dbReference type="Proteomes" id="UP000095023">
    <property type="component" value="Unassembled WGS sequence"/>
</dbReference>
<organism evidence="4 5">
    <name type="scientific">Tortispora caseinolytica NRRL Y-17796</name>
    <dbReference type="NCBI Taxonomy" id="767744"/>
    <lineage>
        <taxon>Eukaryota</taxon>
        <taxon>Fungi</taxon>
        <taxon>Dikarya</taxon>
        <taxon>Ascomycota</taxon>
        <taxon>Saccharomycotina</taxon>
        <taxon>Trigonopsidomycetes</taxon>
        <taxon>Trigonopsidales</taxon>
        <taxon>Trigonopsidaceae</taxon>
        <taxon>Tortispora</taxon>
    </lineage>
</organism>
<dbReference type="InterPro" id="IPR027417">
    <property type="entry name" value="P-loop_NTPase"/>
</dbReference>
<dbReference type="InterPro" id="IPR013641">
    <property type="entry name" value="KTI12/PSTK"/>
</dbReference>
<dbReference type="PANTHER" id="PTHR12435">
    <property type="match status" value="1"/>
</dbReference>
<dbReference type="Gene3D" id="3.40.50.300">
    <property type="entry name" value="P-loop containing nucleotide triphosphate hydrolases"/>
    <property type="match status" value="1"/>
</dbReference>
<accession>A0A1E4TM51</accession>
<dbReference type="GO" id="GO:0002098">
    <property type="term" value="P:tRNA wobble uridine modification"/>
    <property type="evidence" value="ECO:0007669"/>
    <property type="project" value="EnsemblFungi"/>
</dbReference>
<reference evidence="5" key="1">
    <citation type="submission" date="2016-02" db="EMBL/GenBank/DDBJ databases">
        <title>Comparative genomics of biotechnologically important yeasts.</title>
        <authorList>
            <consortium name="DOE Joint Genome Institute"/>
            <person name="Riley R."/>
            <person name="Haridas S."/>
            <person name="Wolfe K.H."/>
            <person name="Lopes M.R."/>
            <person name="Hittinger C.T."/>
            <person name="Goker M."/>
            <person name="Salamov A."/>
            <person name="Wisecaver J."/>
            <person name="Long T.M."/>
            <person name="Aerts A.L."/>
            <person name="Barry K."/>
            <person name="Choi C."/>
            <person name="Clum A."/>
            <person name="Coughlan A.Y."/>
            <person name="Deshpande S."/>
            <person name="Douglass A.P."/>
            <person name="Hanson S.J."/>
            <person name="Klenk H.-P."/>
            <person name="Labutti K."/>
            <person name="Lapidus A."/>
            <person name="Lindquist E."/>
            <person name="Lipzen A."/>
            <person name="Meier-Kolthoff J.P."/>
            <person name="Ohm R.A."/>
            <person name="Otillar R.P."/>
            <person name="Pangilinan J."/>
            <person name="Peng Y."/>
            <person name="Rokas A."/>
            <person name="Rosa C.A."/>
            <person name="Scheuner C."/>
            <person name="Sibirny A.A."/>
            <person name="Slot J.C."/>
            <person name="Stielow J.B."/>
            <person name="Sun H."/>
            <person name="Kurtzman C.P."/>
            <person name="Blackwell M."/>
            <person name="Jeffries T.W."/>
            <person name="Grigoriev I.V."/>
        </authorList>
    </citation>
    <scope>NUCLEOTIDE SEQUENCE [LARGE SCALE GENOMIC DNA]</scope>
    <source>
        <strain evidence="5">NRRL Y-17796</strain>
    </source>
</reference>
<dbReference type="GO" id="GO:0005737">
    <property type="term" value="C:cytoplasm"/>
    <property type="evidence" value="ECO:0007669"/>
    <property type="project" value="EnsemblFungi"/>
</dbReference>
<sequence>MPLIVVTGYPCSGKTRRSEQLRTLLEEAVAKADLPVRKYKVHVVNDEILGYSRDQYRESKDEKMIRGAEMSAVKKLLSKSDIVILDAPNYIKGFRYQLFCEAKALSTTYCVVHVGAPPDKCREWNTKWPQDLLDAMIMRYEEPDGRNRWDSPCFIVPYFDKDLPIDEIWDQLVLKKPPAPNQATILKPAAEASYLTELEARTTEIVKLLAEASKNGAASFQLPGYDIEIELPANQISIGTLHRLRRSFTGLYKTRTLDIDRIVPVFGEYLNNSL</sequence>
<keyword evidence="2" id="KW-0067">ATP-binding</keyword>
<dbReference type="OrthoDB" id="9972657at2759"/>